<dbReference type="AlphaFoldDB" id="A0AAD9I163"/>
<evidence type="ECO:0000256" key="1">
    <source>
        <dbReference type="SAM" id="MobiDB-lite"/>
    </source>
</evidence>
<name>A0AAD9I163_9PEZI</name>
<feature type="compositionally biased region" description="Low complexity" evidence="1">
    <location>
        <begin position="112"/>
        <end position="123"/>
    </location>
</feature>
<keyword evidence="2" id="KW-0472">Membrane</keyword>
<gene>
    <name evidence="3" type="ORF">P8C59_003247</name>
</gene>
<feature type="transmembrane region" description="Helical" evidence="2">
    <location>
        <begin position="27"/>
        <end position="48"/>
    </location>
</feature>
<protein>
    <submittedName>
        <fullName evidence="3">Uncharacterized protein</fullName>
    </submittedName>
</protein>
<keyword evidence="2" id="KW-0812">Transmembrane</keyword>
<feature type="compositionally biased region" description="Basic and acidic residues" evidence="1">
    <location>
        <begin position="98"/>
        <end position="111"/>
    </location>
</feature>
<evidence type="ECO:0000313" key="4">
    <source>
        <dbReference type="Proteomes" id="UP001217918"/>
    </source>
</evidence>
<evidence type="ECO:0000313" key="3">
    <source>
        <dbReference type="EMBL" id="KAK2068615.1"/>
    </source>
</evidence>
<sequence length="150" mass="16808">MATKAITRELIKEDNRTLHDLYKPLRILGLPITLPIPAKVTLAIRYIAVRKHKRKEIAQAYAIAAKATAAKGHIKPNKDKNNTYNRAYKPPTNIEEESGGKDNSKEEEKDNSNNNSTGNSAGNSKDKARRKPSNSSLYYKVQYILSLESL</sequence>
<feature type="region of interest" description="Disordered" evidence="1">
    <location>
        <begin position="68"/>
        <end position="135"/>
    </location>
</feature>
<organism evidence="3 4">
    <name type="scientific">Phyllachora maydis</name>
    <dbReference type="NCBI Taxonomy" id="1825666"/>
    <lineage>
        <taxon>Eukaryota</taxon>
        <taxon>Fungi</taxon>
        <taxon>Dikarya</taxon>
        <taxon>Ascomycota</taxon>
        <taxon>Pezizomycotina</taxon>
        <taxon>Sordariomycetes</taxon>
        <taxon>Sordariomycetidae</taxon>
        <taxon>Phyllachorales</taxon>
        <taxon>Phyllachoraceae</taxon>
        <taxon>Phyllachora</taxon>
    </lineage>
</organism>
<dbReference type="EMBL" id="JAQQPM010000002">
    <property type="protein sequence ID" value="KAK2068615.1"/>
    <property type="molecule type" value="Genomic_DNA"/>
</dbReference>
<reference evidence="3" key="1">
    <citation type="journal article" date="2023" name="Mol. Plant Microbe Interact.">
        <title>Elucidating the Obligate Nature and Biological Capacity of an Invasive Fungal Corn Pathogen.</title>
        <authorList>
            <person name="MacCready J.S."/>
            <person name="Roggenkamp E.M."/>
            <person name="Gdanetz K."/>
            <person name="Chilvers M.I."/>
        </authorList>
    </citation>
    <scope>NUCLEOTIDE SEQUENCE</scope>
    <source>
        <strain evidence="3">PM02</strain>
    </source>
</reference>
<comment type="caution">
    <text evidence="3">The sequence shown here is derived from an EMBL/GenBank/DDBJ whole genome shotgun (WGS) entry which is preliminary data.</text>
</comment>
<dbReference type="Proteomes" id="UP001217918">
    <property type="component" value="Unassembled WGS sequence"/>
</dbReference>
<proteinExistence type="predicted"/>
<keyword evidence="2" id="KW-1133">Transmembrane helix</keyword>
<evidence type="ECO:0000256" key="2">
    <source>
        <dbReference type="SAM" id="Phobius"/>
    </source>
</evidence>
<keyword evidence="4" id="KW-1185">Reference proteome</keyword>
<accession>A0AAD9I163</accession>